<dbReference type="GO" id="GO:0042025">
    <property type="term" value="C:host cell nucleus"/>
    <property type="evidence" value="ECO:0007669"/>
    <property type="project" value="UniProtKB-SubCell"/>
</dbReference>
<sequence>MPPKKRSVKSPSEVPKLIISGGIEVLGLRTGPDSITEVEAILNPRMGLEPTDDYYGFSGNITVAKSKEEDKPPRDQLPCYSVAKIELPMLNDDLTCENILMWECISVKTEVVGIGTLCAVHSFAKRESEQAPAMPVVGMNFHFFAVGGEPLDMKYIVTNSKAEYPENTAFLPGSPASAQVWDPNLKTLKLTTDGSFPVEAWHPDPTKNENVRYFGSYTGGLNTPPVYTFTNTVTTILLNENGVGPLCKGDQVFIASADITGFQVQPDGQYRFRGFPRYFKLTMRKRLVRNPYPVSTLLSTLFSQLGPSVQGQDMTKQVEEVKIFEGVEKLPGDPDLIRYRSQFGQEKTIIPIN</sequence>
<evidence type="ECO:0000313" key="17">
    <source>
        <dbReference type="EMBL" id="AFU25613.1"/>
    </source>
</evidence>
<dbReference type="EMBL" id="JX159988">
    <property type="protein sequence ID" value="AFU25613.1"/>
    <property type="molecule type" value="Genomic_DNA"/>
</dbReference>
<comment type="similarity">
    <text evidence="3">Belongs to the polyomaviruses coat protein VP1 family.</text>
</comment>
<dbReference type="Pfam" id="PF00718">
    <property type="entry name" value="Polyoma_coat"/>
    <property type="match status" value="1"/>
</dbReference>
<evidence type="ECO:0000256" key="12">
    <source>
        <dbReference type="ARBA" id="ARBA00022890"/>
    </source>
</evidence>
<dbReference type="InterPro" id="IPR000662">
    <property type="entry name" value="Capsid_VP1_Polyomavir"/>
</dbReference>
<evidence type="ECO:0000256" key="7">
    <source>
        <dbReference type="ARBA" id="ARBA00022581"/>
    </source>
</evidence>
<keyword evidence="5" id="KW-0167">Capsid protein</keyword>
<keyword evidence="13" id="KW-0426">Late protein</keyword>
<accession>K7QJ85</accession>
<keyword evidence="10" id="KW-1145">T=7 icosahedral capsid protein</keyword>
<organism evidence="17 18">
    <name type="scientific">Betapolyomavirus calbifrons</name>
    <dbReference type="NCBI Taxonomy" id="1236392"/>
    <lineage>
        <taxon>Viruses</taxon>
        <taxon>Monodnaviria</taxon>
        <taxon>Shotokuvirae</taxon>
        <taxon>Cossaviricota</taxon>
        <taxon>Papovaviricetes</taxon>
        <taxon>Sepolyvirales</taxon>
        <taxon>Polyomaviridae</taxon>
        <taxon>Betapolyomavirus</taxon>
    </lineage>
</organism>
<evidence type="ECO:0000256" key="2">
    <source>
        <dbReference type="ARBA" id="ARBA00004328"/>
    </source>
</evidence>
<dbReference type="GO" id="GO:0075509">
    <property type="term" value="P:endocytosis involved in viral entry into host cell"/>
    <property type="evidence" value="ECO:0007669"/>
    <property type="project" value="UniProtKB-KW"/>
</dbReference>
<evidence type="ECO:0000256" key="10">
    <source>
        <dbReference type="ARBA" id="ARBA00022828"/>
    </source>
</evidence>
<evidence type="ECO:0000256" key="9">
    <source>
        <dbReference type="ARBA" id="ARBA00022804"/>
    </source>
</evidence>
<keyword evidence="18" id="KW-1185">Reference proteome</keyword>
<evidence type="ECO:0000256" key="11">
    <source>
        <dbReference type="ARBA" id="ARBA00022844"/>
    </source>
</evidence>
<keyword evidence="14" id="KW-1015">Disulfide bond</keyword>
<dbReference type="RefSeq" id="YP_007195276.1">
    <property type="nucleotide sequence ID" value="NC_019854.2"/>
</dbReference>
<evidence type="ECO:0000256" key="1">
    <source>
        <dbReference type="ARBA" id="ARBA00004147"/>
    </source>
</evidence>
<dbReference type="KEGG" id="vg:14258168"/>
<keyword evidence="15" id="KW-1160">Virus entry into host cell</keyword>
<keyword evidence="7" id="KW-0945">Host-virus interaction</keyword>
<dbReference type="SUPFAM" id="SSF88648">
    <property type="entry name" value="Group I dsDNA viruses"/>
    <property type="match status" value="1"/>
</dbReference>
<evidence type="ECO:0000256" key="5">
    <source>
        <dbReference type="ARBA" id="ARBA00022561"/>
    </source>
</evidence>
<dbReference type="GO" id="GO:0039620">
    <property type="term" value="C:T=7 icosahedral viral capsid"/>
    <property type="evidence" value="ECO:0007669"/>
    <property type="project" value="UniProtKB-KW"/>
</dbReference>
<proteinExistence type="inferred from homology"/>
<evidence type="ECO:0000313" key="18">
    <source>
        <dbReference type="Proteomes" id="UP000118240"/>
    </source>
</evidence>
<comment type="subcellular location">
    <subcellularLocation>
        <location evidence="1">Host nucleus</location>
    </subcellularLocation>
    <subcellularLocation>
        <location evidence="2">Virion</location>
    </subcellularLocation>
</comment>
<evidence type="ECO:0000256" key="14">
    <source>
        <dbReference type="ARBA" id="ARBA00023157"/>
    </source>
</evidence>
<protein>
    <recommendedName>
        <fullName evidence="4">Major capsid protein VP1</fullName>
    </recommendedName>
    <alternativeName>
        <fullName evidence="16">Major structural protein VP1</fullName>
    </alternativeName>
</protein>
<dbReference type="GO" id="GO:0019062">
    <property type="term" value="P:virion attachment to host cell"/>
    <property type="evidence" value="ECO:0007669"/>
    <property type="project" value="UniProtKB-KW"/>
</dbReference>
<keyword evidence="8" id="KW-1162">Viral penetration into host cytoplasm</keyword>
<dbReference type="Proteomes" id="UP000118240">
    <property type="component" value="Segment"/>
</dbReference>
<evidence type="ECO:0000256" key="8">
    <source>
        <dbReference type="ARBA" id="ARBA00022595"/>
    </source>
</evidence>
<keyword evidence="9" id="KW-1161">Viral attachment to host cell</keyword>
<dbReference type="GO" id="GO:0005198">
    <property type="term" value="F:structural molecule activity"/>
    <property type="evidence" value="ECO:0007669"/>
    <property type="project" value="InterPro"/>
</dbReference>
<dbReference type="InterPro" id="IPR011222">
    <property type="entry name" value="dsDNA_vir_gr_I_capsid"/>
</dbReference>
<evidence type="ECO:0000256" key="13">
    <source>
        <dbReference type="ARBA" id="ARBA00022921"/>
    </source>
</evidence>
<evidence type="ECO:0000256" key="6">
    <source>
        <dbReference type="ARBA" id="ARBA00022562"/>
    </source>
</evidence>
<dbReference type="GeneID" id="14258168"/>
<dbReference type="Gene3D" id="2.60.175.10">
    <property type="entry name" value="Capsid protein VP1,Polyomavirus"/>
    <property type="match status" value="1"/>
</dbReference>
<evidence type="ECO:0000256" key="15">
    <source>
        <dbReference type="ARBA" id="ARBA00023296"/>
    </source>
</evidence>
<keyword evidence="11" id="KW-0946">Virion</keyword>
<evidence type="ECO:0000256" key="4">
    <source>
        <dbReference type="ARBA" id="ARBA00016975"/>
    </source>
</evidence>
<reference evidence="17 18" key="1">
    <citation type="journal article" date="2013" name="PLoS Pathog.">
        <title>Novel Polyomaviruses of Nonhuman Primates: Genetic and Serological Predictors for the Existence of Multiple Unknown Polyomaviruses within the Human Population.</title>
        <authorList>
            <person name="Scuda N."/>
            <person name="Madinda N.F."/>
            <person name="Akoua-Koffi C."/>
            <person name="Adjogoua E.V."/>
            <person name="Wevers D."/>
            <person name="Hofmann J."/>
            <person name="Cameron K.N."/>
            <person name="Leendertz S.A."/>
            <person name="Couacy-Hymann E."/>
            <person name="Robbins M."/>
            <person name="Boesch C."/>
            <person name="Jarvis M.A."/>
            <person name="Moens U."/>
            <person name="Mugisha L."/>
            <person name="Calvignac-Spencer S."/>
            <person name="Leendertz F.H."/>
            <person name="Ehlers B."/>
        </authorList>
    </citation>
    <scope>NUCLEOTIDE SEQUENCE [LARGE SCALE GENOMIC DNA]</scope>
    <source>
        <strain evidence="17">2141</strain>
    </source>
</reference>
<dbReference type="OrthoDB" id="12524at10239"/>
<keyword evidence="12" id="KW-1164">Virus endocytosis by host</keyword>
<name>K7QJ85_9POLY</name>
<evidence type="ECO:0000256" key="16">
    <source>
        <dbReference type="ARBA" id="ARBA00032469"/>
    </source>
</evidence>
<dbReference type="InterPro" id="IPR036931">
    <property type="entry name" value="Polyomavir_VP1_sf"/>
</dbReference>
<evidence type="ECO:0000256" key="3">
    <source>
        <dbReference type="ARBA" id="ARBA00006893"/>
    </source>
</evidence>
<keyword evidence="6" id="KW-1048">Host nucleus</keyword>